<evidence type="ECO:0000313" key="2">
    <source>
        <dbReference type="Proteomes" id="UP000018227"/>
    </source>
</evidence>
<reference evidence="1 2" key="1">
    <citation type="submission" date="2013-06" db="EMBL/GenBank/DDBJ databases">
        <authorList>
            <person name="Weinstock G."/>
            <person name="Sodergren E."/>
            <person name="Clifton S."/>
            <person name="Fulton L."/>
            <person name="Fulton B."/>
            <person name="Courtney L."/>
            <person name="Fronick C."/>
            <person name="Harrison M."/>
            <person name="Strong C."/>
            <person name="Farmer C."/>
            <person name="Delahaunty K."/>
            <person name="Markovic C."/>
            <person name="Hall O."/>
            <person name="Minx P."/>
            <person name="Tomlinson C."/>
            <person name="Mitreva M."/>
            <person name="Nelson J."/>
            <person name="Hou S."/>
            <person name="Wollam A."/>
            <person name="Pepin K.H."/>
            <person name="Johnson M."/>
            <person name="Bhonagiri V."/>
            <person name="Nash W.E."/>
            <person name="Warren W."/>
            <person name="Chinwalla A."/>
            <person name="Mardis E.R."/>
            <person name="Wilson R.K."/>
        </authorList>
    </citation>
    <scope>NUCLEOTIDE SEQUENCE [LARGE SCALE GENOMIC DNA]</scope>
    <source>
        <strain evidence="1 2">ATCC 51271</strain>
    </source>
</reference>
<sequence length="103" mass="11983">MPEYIKRGLTLLSANDVRIDKIDFSDNVIIVEGKAINRLECEEIKYEKEGDKLCIMVFSNRMETKDGKFKYKLEGNFDNIKYVYLRSIEGGFGGLEDKLVYTR</sequence>
<gene>
    <name evidence="1" type="ORF">GCWU0000282_003276</name>
</gene>
<dbReference type="Proteomes" id="UP000018227">
    <property type="component" value="Unassembled WGS sequence"/>
</dbReference>
<name>V2Y0D7_9FIRM</name>
<proteinExistence type="predicted"/>
<accession>V2Y0D7</accession>
<protein>
    <submittedName>
        <fullName evidence="1">Uncharacterized protein</fullName>
    </submittedName>
</protein>
<dbReference type="EMBL" id="ACIL03000022">
    <property type="protein sequence ID" value="ESL01522.1"/>
    <property type="molecule type" value="Genomic_DNA"/>
</dbReference>
<dbReference type="AlphaFoldDB" id="V2Y0D7"/>
<organism evidence="1 2">
    <name type="scientific">Catonella morbi ATCC 51271</name>
    <dbReference type="NCBI Taxonomy" id="592026"/>
    <lineage>
        <taxon>Bacteria</taxon>
        <taxon>Bacillati</taxon>
        <taxon>Bacillota</taxon>
        <taxon>Clostridia</taxon>
        <taxon>Lachnospirales</taxon>
        <taxon>Lachnospiraceae</taxon>
        <taxon>Catonella</taxon>
    </lineage>
</organism>
<dbReference type="HOGENOM" id="CLU_2258670_0_0_9"/>
<comment type="caution">
    <text evidence="1">The sequence shown here is derived from an EMBL/GenBank/DDBJ whole genome shotgun (WGS) entry which is preliminary data.</text>
</comment>
<dbReference type="RefSeq" id="WP_023356114.1">
    <property type="nucleotide sequence ID" value="NZ_KI535371.1"/>
</dbReference>
<evidence type="ECO:0000313" key="1">
    <source>
        <dbReference type="EMBL" id="ESL01522.1"/>
    </source>
</evidence>
<keyword evidence="2" id="KW-1185">Reference proteome</keyword>